<keyword evidence="2" id="KW-1185">Reference proteome</keyword>
<accession>A0ACC2EHX9</accession>
<protein>
    <submittedName>
        <fullName evidence="1">Uncharacterized protein</fullName>
    </submittedName>
</protein>
<name>A0ACC2EHX9_DIPCM</name>
<proteinExistence type="predicted"/>
<sequence length="747" mass="80470">MAAVPQPSEQVRELLQNLKVDSQVQSDDHAEISPVQEGNPPNNIGNAAAATGSVLLPSSNSALQGVSDSGMYYATNGYVVPHGFVYDYGHGAGEWEENARYVGVEGIELHSPGIYGENGSLVFHPAGFSYASQPPYAPYSPGPHMPTMGPDGQLYGPSAFQYHGHIYHQSVPPGAQYIPSPSGTVTAELPASGSREQGAPSVDLSTGGIAAGNSLPVGPRPGVPLTTIPPHGPYPRGVLPVALHNSVPQELRAPHEGLRGLRPGAPSRSDPAKNADRRKVSAPSASMQSTGSQTFSFGHSTQSVRPAPPMQLHVSTRPSQNASPTVAPPNLGPGAVGRIYTAARGISSLNGYGRAGRGVGMNTVESRANGRTWIGIDKSKQRGRGILPSYTGNQNLDILNEQNRGPRTSRMRTQRPIPGVLRYFQEPGGSSAGANEVVNVPGKDEYNQSDFQTDYDEARSFVIKSYSEDDVHKSIKYQVWASTPNGNKRLDAAYQDAQVRSASKTGRCPIFLFFSVNASGQFCGVAEMTGPVDFSKSMDFWQQDKWNGRFPVKWHIIKDVPNSHFRHLILENNDNKPVTNSRDTQEVKLDQGIEMLKIFKKHAARTSILDDFHFYEAREKVLQARRGRPQPQLQQHLRIVHQSSNEGGQGQASEASNQSRPEKSSDGVVISENSADGALIESGAKSFTAVHTEIHFAPLLNIPCKASGKSTAEPPNESHDDLLVSAVANMKVQEKDDVDVAHAARSD</sequence>
<dbReference type="Proteomes" id="UP001162992">
    <property type="component" value="Chromosome 2"/>
</dbReference>
<reference evidence="2" key="1">
    <citation type="journal article" date="2024" name="Proc. Natl. Acad. Sci. U.S.A.">
        <title>Extraordinary preservation of gene collinearity over three hundred million years revealed in homosporous lycophytes.</title>
        <authorList>
            <person name="Li C."/>
            <person name="Wickell D."/>
            <person name="Kuo L.Y."/>
            <person name="Chen X."/>
            <person name="Nie B."/>
            <person name="Liao X."/>
            <person name="Peng D."/>
            <person name="Ji J."/>
            <person name="Jenkins J."/>
            <person name="Williams M."/>
            <person name="Shu S."/>
            <person name="Plott C."/>
            <person name="Barry K."/>
            <person name="Rajasekar S."/>
            <person name="Grimwood J."/>
            <person name="Han X."/>
            <person name="Sun S."/>
            <person name="Hou Z."/>
            <person name="He W."/>
            <person name="Dai G."/>
            <person name="Sun C."/>
            <person name="Schmutz J."/>
            <person name="Leebens-Mack J.H."/>
            <person name="Li F.W."/>
            <person name="Wang L."/>
        </authorList>
    </citation>
    <scope>NUCLEOTIDE SEQUENCE [LARGE SCALE GENOMIC DNA]</scope>
    <source>
        <strain evidence="2">cv. PW_Plant_1</strain>
    </source>
</reference>
<dbReference type="EMBL" id="CM055093">
    <property type="protein sequence ID" value="KAJ7566204.1"/>
    <property type="molecule type" value="Genomic_DNA"/>
</dbReference>
<comment type="caution">
    <text evidence="1">The sequence shown here is derived from an EMBL/GenBank/DDBJ whole genome shotgun (WGS) entry which is preliminary data.</text>
</comment>
<evidence type="ECO:0000313" key="2">
    <source>
        <dbReference type="Proteomes" id="UP001162992"/>
    </source>
</evidence>
<organism evidence="1 2">
    <name type="scientific">Diphasiastrum complanatum</name>
    <name type="common">Issler's clubmoss</name>
    <name type="synonym">Lycopodium complanatum</name>
    <dbReference type="NCBI Taxonomy" id="34168"/>
    <lineage>
        <taxon>Eukaryota</taxon>
        <taxon>Viridiplantae</taxon>
        <taxon>Streptophyta</taxon>
        <taxon>Embryophyta</taxon>
        <taxon>Tracheophyta</taxon>
        <taxon>Lycopodiopsida</taxon>
        <taxon>Lycopodiales</taxon>
        <taxon>Lycopodiaceae</taxon>
        <taxon>Lycopodioideae</taxon>
        <taxon>Diphasiastrum</taxon>
    </lineage>
</organism>
<gene>
    <name evidence="1" type="ORF">O6H91_02G092300</name>
</gene>
<evidence type="ECO:0000313" key="1">
    <source>
        <dbReference type="EMBL" id="KAJ7566204.1"/>
    </source>
</evidence>